<feature type="domain" description="GFO/IDH/MocA-like oxidoreductase" evidence="2">
    <location>
        <begin position="134"/>
        <end position="255"/>
    </location>
</feature>
<accession>A0ABU8XQ27</accession>
<organism evidence="3 4">
    <name type="scientific">Benzoatithermus flavus</name>
    <dbReference type="NCBI Taxonomy" id="3108223"/>
    <lineage>
        <taxon>Bacteria</taxon>
        <taxon>Pseudomonadati</taxon>
        <taxon>Pseudomonadota</taxon>
        <taxon>Alphaproteobacteria</taxon>
        <taxon>Geminicoccales</taxon>
        <taxon>Geminicoccaceae</taxon>
        <taxon>Benzoatithermus</taxon>
    </lineage>
</organism>
<name>A0ABU8XQ27_9PROT</name>
<dbReference type="InterPro" id="IPR036291">
    <property type="entry name" value="NAD(P)-bd_dom_sf"/>
</dbReference>
<gene>
    <name evidence="3" type="ORF">U1T56_07620</name>
</gene>
<dbReference type="SUPFAM" id="SSF55347">
    <property type="entry name" value="Glyceraldehyde-3-phosphate dehydrogenase-like, C-terminal domain"/>
    <property type="match status" value="1"/>
</dbReference>
<dbReference type="InterPro" id="IPR051317">
    <property type="entry name" value="Gfo/Idh/MocA_oxidoreduct"/>
</dbReference>
<dbReference type="Gene3D" id="3.40.50.720">
    <property type="entry name" value="NAD(P)-binding Rossmann-like Domain"/>
    <property type="match status" value="1"/>
</dbReference>
<dbReference type="EMBL" id="JBBLZC010000006">
    <property type="protein sequence ID" value="MEK0083014.1"/>
    <property type="molecule type" value="Genomic_DNA"/>
</dbReference>
<dbReference type="RefSeq" id="WP_418158867.1">
    <property type="nucleotide sequence ID" value="NZ_JBBLZC010000006.1"/>
</dbReference>
<dbReference type="InterPro" id="IPR055170">
    <property type="entry name" value="GFO_IDH_MocA-like_dom"/>
</dbReference>
<comment type="caution">
    <text evidence="3">The sequence shown here is derived from an EMBL/GenBank/DDBJ whole genome shotgun (WGS) entry which is preliminary data.</text>
</comment>
<dbReference type="Pfam" id="PF01408">
    <property type="entry name" value="GFO_IDH_MocA"/>
    <property type="match status" value="1"/>
</dbReference>
<dbReference type="PANTHER" id="PTHR43708">
    <property type="entry name" value="CONSERVED EXPRESSED OXIDOREDUCTASE (EUROFUNG)"/>
    <property type="match status" value="1"/>
</dbReference>
<dbReference type="Pfam" id="PF22725">
    <property type="entry name" value="GFO_IDH_MocA_C3"/>
    <property type="match status" value="1"/>
</dbReference>
<dbReference type="PANTHER" id="PTHR43708:SF8">
    <property type="entry name" value="OXIDOREDUCTASE"/>
    <property type="match status" value="1"/>
</dbReference>
<evidence type="ECO:0000313" key="4">
    <source>
        <dbReference type="Proteomes" id="UP001375743"/>
    </source>
</evidence>
<dbReference type="InterPro" id="IPR000683">
    <property type="entry name" value="Gfo/Idh/MocA-like_OxRdtase_N"/>
</dbReference>
<proteinExistence type="predicted"/>
<feature type="domain" description="Gfo/Idh/MocA-like oxidoreductase N-terminal" evidence="1">
    <location>
        <begin position="6"/>
        <end position="123"/>
    </location>
</feature>
<reference evidence="3 4" key="1">
    <citation type="submission" date="2024-01" db="EMBL/GenBank/DDBJ databases">
        <title>Multi-omics insights into the function and evolution of sodium benzoate biodegradation pathways in Benzoatithermus flavus gen. nov., sp. nov. from hot spring.</title>
        <authorList>
            <person name="Hu C.-J."/>
            <person name="Li W.-J."/>
        </authorList>
    </citation>
    <scope>NUCLEOTIDE SEQUENCE [LARGE SCALE GENOMIC DNA]</scope>
    <source>
        <strain evidence="3 4">SYSU G07066</strain>
    </source>
</reference>
<evidence type="ECO:0000259" key="2">
    <source>
        <dbReference type="Pfam" id="PF22725"/>
    </source>
</evidence>
<dbReference type="Gene3D" id="3.30.360.10">
    <property type="entry name" value="Dihydrodipicolinate Reductase, domain 2"/>
    <property type="match status" value="1"/>
</dbReference>
<protein>
    <submittedName>
        <fullName evidence="3">Gfo/Idh/MocA family oxidoreductase</fullName>
    </submittedName>
</protein>
<dbReference type="SUPFAM" id="SSF51735">
    <property type="entry name" value="NAD(P)-binding Rossmann-fold domains"/>
    <property type="match status" value="1"/>
</dbReference>
<sequence>MTERHRAGLIGCGFFARNHLHGWRDLGEAVELVAVCDLDAAKAQAAAAAFAVPRWYTDARTMLERERLDFVDIVTTMPSHRPLVTLAAEHGVAAIVQKPFAPTREDCVAMVEACAAAGVPLMVHENFRFQSPMLAVREVLTSGAIGEITWARIAWRTGYDIYAGQPYLAKEERFILLDIGVHVLDLARVLVGEVERVHAETQSIRPGIAGEDAATVLLRHRSGAVSVIDCSYASYRDPDPFPETLLEIEGREGSLVLSPGLELKVRGRSGTSVRSLRTPTLPWTAEPWHVAQESVLNTQRHWVTCLEAGREPETSGRDNLKTYALVEAAYESARIQQAVRPGA</sequence>
<keyword evidence="4" id="KW-1185">Reference proteome</keyword>
<evidence type="ECO:0000313" key="3">
    <source>
        <dbReference type="EMBL" id="MEK0083014.1"/>
    </source>
</evidence>
<evidence type="ECO:0000259" key="1">
    <source>
        <dbReference type="Pfam" id="PF01408"/>
    </source>
</evidence>
<dbReference type="Proteomes" id="UP001375743">
    <property type="component" value="Unassembled WGS sequence"/>
</dbReference>